<dbReference type="EMBL" id="EQ999975">
    <property type="protein sequence ID" value="EEQ87491.2"/>
    <property type="molecule type" value="Genomic_DNA"/>
</dbReference>
<dbReference type="Proteomes" id="UP000002039">
    <property type="component" value="Unassembled WGS sequence"/>
</dbReference>
<feature type="region of interest" description="Disordered" evidence="1">
    <location>
        <begin position="81"/>
        <end position="100"/>
    </location>
</feature>
<evidence type="ECO:0000313" key="2">
    <source>
        <dbReference type="EMBL" id="EEQ87491.2"/>
    </source>
</evidence>
<name>A0ABP2EUA0_AJEDR</name>
<dbReference type="GeneID" id="69025014"/>
<organism evidence="2 3">
    <name type="scientific">Ajellomyces dermatitidis (strain ER-3 / ATCC MYA-2586)</name>
    <name type="common">Blastomyces dermatitidis</name>
    <dbReference type="NCBI Taxonomy" id="559297"/>
    <lineage>
        <taxon>Eukaryota</taxon>
        <taxon>Fungi</taxon>
        <taxon>Dikarya</taxon>
        <taxon>Ascomycota</taxon>
        <taxon>Pezizomycotina</taxon>
        <taxon>Eurotiomycetes</taxon>
        <taxon>Eurotiomycetidae</taxon>
        <taxon>Onygenales</taxon>
        <taxon>Ajellomycetaceae</taxon>
        <taxon>Blastomyces</taxon>
    </lineage>
</organism>
<dbReference type="RefSeq" id="XP_045274800.1">
    <property type="nucleotide sequence ID" value="XM_045418157.1"/>
</dbReference>
<feature type="compositionally biased region" description="Basic and acidic residues" evidence="1">
    <location>
        <begin position="12"/>
        <end position="27"/>
    </location>
</feature>
<reference evidence="3" key="1">
    <citation type="journal article" date="2015" name="PLoS Genet.">
        <title>The dynamic genome and transcriptome of the human fungal pathogen Blastomyces and close relative Emmonsia.</title>
        <authorList>
            <person name="Munoz J.F."/>
            <person name="Gauthier G.M."/>
            <person name="Desjardins C.A."/>
            <person name="Gallo J.E."/>
            <person name="Holder J."/>
            <person name="Sullivan T.D."/>
            <person name="Marty A.J."/>
            <person name="Carmen J.C."/>
            <person name="Chen Z."/>
            <person name="Ding L."/>
            <person name="Gujja S."/>
            <person name="Magrini V."/>
            <person name="Misas E."/>
            <person name="Mitreva M."/>
            <person name="Priest M."/>
            <person name="Saif S."/>
            <person name="Whiston E.A."/>
            <person name="Young S."/>
            <person name="Zeng Q."/>
            <person name="Goldman W.E."/>
            <person name="Mardis E.R."/>
            <person name="Taylor J.W."/>
            <person name="McEwen J.G."/>
            <person name="Clay O.K."/>
            <person name="Klein B.S."/>
            <person name="Cuomo C.A."/>
        </authorList>
    </citation>
    <scope>NUCLEOTIDE SEQUENCE [LARGE SCALE GENOMIC DNA]</scope>
    <source>
        <strain evidence="3">ER-3 / ATCC MYA-2586</strain>
    </source>
</reference>
<feature type="region of interest" description="Disordered" evidence="1">
    <location>
        <begin position="1"/>
        <end position="27"/>
    </location>
</feature>
<gene>
    <name evidence="2" type="ORF">BDCG_02611</name>
</gene>
<keyword evidence="3" id="KW-1185">Reference proteome</keyword>
<protein>
    <submittedName>
        <fullName evidence="2">Uncharacterized protein</fullName>
    </submittedName>
</protein>
<sequence length="110" mass="12613">MHCLPISYSNLKPERQGPNYDRDRLDPLFHKGIPKLGRVSEERGEYPAPGDNYRGLEDDLIVQNYQLERELSKTFQYMKHSNEEGTSTYSDDLDDDISGRSEVSVGFGNI</sequence>
<evidence type="ECO:0000313" key="3">
    <source>
        <dbReference type="Proteomes" id="UP000002039"/>
    </source>
</evidence>
<proteinExistence type="predicted"/>
<evidence type="ECO:0000256" key="1">
    <source>
        <dbReference type="SAM" id="MobiDB-lite"/>
    </source>
</evidence>
<accession>A0ABP2EUA0</accession>